<dbReference type="AlphaFoldDB" id="A0A450VTS9"/>
<dbReference type="InterPro" id="IPR000212">
    <property type="entry name" value="DNA_helicase_UvrD/REP"/>
</dbReference>
<dbReference type="PROSITE" id="PS51217">
    <property type="entry name" value="UVRD_HELICASE_CTER"/>
    <property type="match status" value="1"/>
</dbReference>
<dbReference type="Gene3D" id="3.40.50.300">
    <property type="entry name" value="P-loop containing nucleotide triphosphate hydrolases"/>
    <property type="match status" value="1"/>
</dbReference>
<keyword evidence="2" id="KW-0378">Hydrolase</keyword>
<keyword evidence="1" id="KW-0547">Nucleotide-binding</keyword>
<evidence type="ECO:0000313" key="8">
    <source>
        <dbReference type="EMBL" id="VFK08172.1"/>
    </source>
</evidence>
<evidence type="ECO:0000256" key="4">
    <source>
        <dbReference type="ARBA" id="ARBA00022840"/>
    </source>
</evidence>
<evidence type="ECO:0000313" key="6">
    <source>
        <dbReference type="EMBL" id="VFJ48485.1"/>
    </source>
</evidence>
<dbReference type="Gene3D" id="1.10.486.10">
    <property type="entry name" value="PCRA, domain 4"/>
    <property type="match status" value="1"/>
</dbReference>
<name>A0A450VTS9_9GAMM</name>
<evidence type="ECO:0000256" key="2">
    <source>
        <dbReference type="ARBA" id="ARBA00022801"/>
    </source>
</evidence>
<organism evidence="8">
    <name type="scientific">Candidatus Kentrum sp. FM</name>
    <dbReference type="NCBI Taxonomy" id="2126340"/>
    <lineage>
        <taxon>Bacteria</taxon>
        <taxon>Pseudomonadati</taxon>
        <taxon>Pseudomonadota</taxon>
        <taxon>Gammaproteobacteria</taxon>
        <taxon>Candidatus Kentrum</taxon>
    </lineage>
</organism>
<dbReference type="GO" id="GO:0016787">
    <property type="term" value="F:hydrolase activity"/>
    <property type="evidence" value="ECO:0007669"/>
    <property type="project" value="UniProtKB-KW"/>
</dbReference>
<protein>
    <submittedName>
        <fullName evidence="8">DNA helicase-2 / ATP-dependent DNA helicase PcrA</fullName>
    </submittedName>
</protein>
<dbReference type="SUPFAM" id="SSF52540">
    <property type="entry name" value="P-loop containing nucleoside triphosphate hydrolases"/>
    <property type="match status" value="1"/>
</dbReference>
<dbReference type="EMBL" id="CAADFA010000062">
    <property type="protein sequence ID" value="VFJ48669.1"/>
    <property type="molecule type" value="Genomic_DNA"/>
</dbReference>
<dbReference type="GO" id="GO:0005524">
    <property type="term" value="F:ATP binding"/>
    <property type="evidence" value="ECO:0007669"/>
    <property type="project" value="UniProtKB-KW"/>
</dbReference>
<feature type="domain" description="UvrD-like helicase C-terminal" evidence="5">
    <location>
        <begin position="1"/>
        <end position="267"/>
    </location>
</feature>
<accession>A0A450VTS9</accession>
<proteinExistence type="predicted"/>
<dbReference type="InterPro" id="IPR014017">
    <property type="entry name" value="DNA_helicase_UvrD-like_C"/>
</dbReference>
<dbReference type="EMBL" id="CAADFL010000061">
    <property type="protein sequence ID" value="VFK08172.1"/>
    <property type="molecule type" value="Genomic_DNA"/>
</dbReference>
<gene>
    <name evidence="6" type="ORF">BECKFM1743A_GA0114220_100608</name>
    <name evidence="8" type="ORF">BECKFM1743B_GA0114221_100618</name>
    <name evidence="7" type="ORF">BECKFM1743C_GA0114222_100624</name>
</gene>
<dbReference type="GO" id="GO:0003678">
    <property type="term" value="F:DNA helicase activity"/>
    <property type="evidence" value="ECO:0007669"/>
    <property type="project" value="InterPro"/>
</dbReference>
<reference evidence="8" key="1">
    <citation type="submission" date="2019-02" db="EMBL/GenBank/DDBJ databases">
        <authorList>
            <person name="Gruber-Vodicka R. H."/>
            <person name="Seah K. B. B."/>
        </authorList>
    </citation>
    <scope>NUCLEOTIDE SEQUENCE</scope>
    <source>
        <strain evidence="6">BECK_BZ163</strain>
        <strain evidence="8">BECK_BZ164</strain>
        <strain evidence="7">BECK_BZ165</strain>
    </source>
</reference>
<evidence type="ECO:0000256" key="1">
    <source>
        <dbReference type="ARBA" id="ARBA00022741"/>
    </source>
</evidence>
<dbReference type="Pfam" id="PF13361">
    <property type="entry name" value="UvrD_C"/>
    <property type="match status" value="1"/>
</dbReference>
<dbReference type="InterPro" id="IPR027417">
    <property type="entry name" value="P-loop_NTPase"/>
</dbReference>
<dbReference type="GO" id="GO:0003677">
    <property type="term" value="F:DNA binding"/>
    <property type="evidence" value="ECO:0007669"/>
    <property type="project" value="InterPro"/>
</dbReference>
<evidence type="ECO:0000259" key="5">
    <source>
        <dbReference type="PROSITE" id="PS51217"/>
    </source>
</evidence>
<evidence type="ECO:0000256" key="3">
    <source>
        <dbReference type="ARBA" id="ARBA00022806"/>
    </source>
</evidence>
<keyword evidence="4" id="KW-0067">ATP-binding</keyword>
<dbReference type="PANTHER" id="PTHR11070">
    <property type="entry name" value="UVRD / RECB / PCRA DNA HELICASE FAMILY MEMBER"/>
    <property type="match status" value="1"/>
</dbReference>
<keyword evidence="3 8" id="KW-0347">Helicase</keyword>
<sequence length="340" mass="39092">MRSENFRSSKAVIQIARKLDPNDETEGEYPIAGQVDLLQGRDEEDEARQVVGYLESLMASAHPDIEGEITPERCALLGRNRYVFSAVEKLLKEKGWPYYKQLSTQHESESDLLQDFELCLRLLSNPDDRLHLGVLLTRWHMDDRELMDSPAMDCEALMTVLERKLPDDQRRVVLDAIRRMGLDETDPRLPKGLDRLEEYANQREEENERAIILQDIARWRKDWDLFLRSRSGGEHSLRTFLGHIALGGTQQPKGDGLALLTVHSAKGLEFDVVVVMGMMEGIFPDYRAMGQEALEEERRNLFVAVTRSGRLLCFSYAKSRVMPWGESKTQQPSRFLEQLV</sequence>
<evidence type="ECO:0000313" key="7">
    <source>
        <dbReference type="EMBL" id="VFJ48669.1"/>
    </source>
</evidence>
<dbReference type="EMBL" id="CAADEZ010000060">
    <property type="protein sequence ID" value="VFJ48485.1"/>
    <property type="molecule type" value="Genomic_DNA"/>
</dbReference>